<dbReference type="Pfam" id="PF11020">
    <property type="entry name" value="DUF2610"/>
    <property type="match status" value="1"/>
</dbReference>
<dbReference type="InterPro" id="IPR006597">
    <property type="entry name" value="Sel1-like"/>
</dbReference>
<dbReference type="Gene3D" id="1.25.40.10">
    <property type="entry name" value="Tetratricopeptide repeat domain"/>
    <property type="match status" value="2"/>
</dbReference>
<name>A0A3D9Z1K3_9HYPH</name>
<dbReference type="Proteomes" id="UP000256900">
    <property type="component" value="Unassembled WGS sequence"/>
</dbReference>
<dbReference type="EMBL" id="QUMO01000001">
    <property type="protein sequence ID" value="REF89053.1"/>
    <property type="molecule type" value="Genomic_DNA"/>
</dbReference>
<sequence>MVQVRTAGVLAALAIMGSLVLLAATGAQAETRRAFVLGIQRYGDPDIQNLTRADNDAADIASDLQEVGFDKKNITLATDVRTRDEFDKKFQAFLKTVDEGDDVFFFFSGHGTGIEASNKNYLLLGSLKSLKTYTRARLLDADRRDDIIALKMPAFESQYDADEIPKDGVSVADIIHAIAGRKPAAAFVVLDACRSLPPATADIRTLKRSATSGSRLLPNDDLPTGFLTLYSASYGETAIESFGPTDKRRNSLFTEVLRQEMQRPGQTLPQLAERARLVVRAYAAKGGFEQDPEYFDNLAAADDFTLVGSVGAERFPLPQQQCEGAQQDWEQISQQPARETLERHRRRFQDCPTAELARRALVDLISSPVGSSFTATPLDRNIDDCDRLAAADIDNARPPEVPGVSLGKLDFDAAIPACQKSIARNPRLARFLYDYGRAQQAAANSMRPDDPARQQTLLGAYAAFKDAADRGYIASLYSLATVFDYAEARNPDQTQDQANKDLTKAADQGFPAAMYELGLRYKKGLFGIQPDFAEAYDWMGKAAEAGSVAAMVDVAESLWYGQGVSPDPRRAVEWAERAADAGSVDAKVDLGLFYFYGYKIVDDNGDIDDAKSVLSDDSRALLWFGRAALASNARAQYNLAIMMEAGDGLPIPQPEIAARYYRLAAHGGFEDAEIDLAERLRSGRILTSPENGANEAVDLLRRALSQGSARGATYLAEIYRNGEFGVMKDPLKAMQYAYQAIKLSAEADPTTEDGNPFFEADAGILLAEMAVNGQANDINGRPLLDEDEVDRLQKFYGTINPDIGKVEVRKLEVPLGCNGYYSRHATLWVWDWGRRVSPTEPQFRSIERQTGCYDNATLRRTLIASFLLAKKTKVPFADLIYQQIKEARDTVDGDTAAGRHD</sequence>
<dbReference type="SMART" id="SM00671">
    <property type="entry name" value="SEL1"/>
    <property type="match status" value="5"/>
</dbReference>
<dbReference type="GO" id="GO:0006508">
    <property type="term" value="P:proteolysis"/>
    <property type="evidence" value="ECO:0007669"/>
    <property type="project" value="InterPro"/>
</dbReference>
<feature type="chain" id="PRO_5017758386" evidence="1">
    <location>
        <begin position="24"/>
        <end position="901"/>
    </location>
</feature>
<proteinExistence type="predicted"/>
<dbReference type="InterPro" id="IPR029030">
    <property type="entry name" value="Caspase-like_dom_sf"/>
</dbReference>
<dbReference type="InterPro" id="IPR050767">
    <property type="entry name" value="Sel1_AlgK"/>
</dbReference>
<evidence type="ECO:0000313" key="3">
    <source>
        <dbReference type="EMBL" id="REF89053.1"/>
    </source>
</evidence>
<dbReference type="PANTHER" id="PTHR11102">
    <property type="entry name" value="SEL-1-LIKE PROTEIN"/>
    <property type="match status" value="1"/>
</dbReference>
<evidence type="ECO:0000313" key="4">
    <source>
        <dbReference type="Proteomes" id="UP000256900"/>
    </source>
</evidence>
<accession>A0A3D9Z1K3</accession>
<dbReference type="Gene3D" id="3.40.50.1460">
    <property type="match status" value="1"/>
</dbReference>
<dbReference type="PANTHER" id="PTHR11102:SF160">
    <property type="entry name" value="ERAD-ASSOCIATED E3 UBIQUITIN-PROTEIN LIGASE COMPONENT HRD3"/>
    <property type="match status" value="1"/>
</dbReference>
<dbReference type="SUPFAM" id="SSF52129">
    <property type="entry name" value="Caspase-like"/>
    <property type="match status" value="1"/>
</dbReference>
<evidence type="ECO:0000256" key="1">
    <source>
        <dbReference type="SAM" id="SignalP"/>
    </source>
</evidence>
<dbReference type="Pfam" id="PF00656">
    <property type="entry name" value="Peptidase_C14"/>
    <property type="match status" value="1"/>
</dbReference>
<gene>
    <name evidence="3" type="ORF">DES32_0267</name>
</gene>
<feature type="signal peptide" evidence="1">
    <location>
        <begin position="1"/>
        <end position="23"/>
    </location>
</feature>
<dbReference type="OrthoDB" id="9816009at2"/>
<comment type="caution">
    <text evidence="3">The sequence shown here is derived from an EMBL/GenBank/DDBJ whole genome shotgun (WGS) entry which is preliminary data.</text>
</comment>
<protein>
    <submittedName>
        <fullName evidence="3">TPR repeat protein</fullName>
    </submittedName>
</protein>
<dbReference type="Pfam" id="PF08238">
    <property type="entry name" value="Sel1"/>
    <property type="match status" value="5"/>
</dbReference>
<keyword evidence="4" id="KW-1185">Reference proteome</keyword>
<organism evidence="3 4">
    <name type="scientific">Methylovirgula ligni</name>
    <dbReference type="NCBI Taxonomy" id="569860"/>
    <lineage>
        <taxon>Bacteria</taxon>
        <taxon>Pseudomonadati</taxon>
        <taxon>Pseudomonadota</taxon>
        <taxon>Alphaproteobacteria</taxon>
        <taxon>Hyphomicrobiales</taxon>
        <taxon>Beijerinckiaceae</taxon>
        <taxon>Methylovirgula</taxon>
    </lineage>
</organism>
<evidence type="ECO:0000259" key="2">
    <source>
        <dbReference type="Pfam" id="PF00656"/>
    </source>
</evidence>
<dbReference type="InterPro" id="IPR011600">
    <property type="entry name" value="Pept_C14_caspase"/>
</dbReference>
<dbReference type="GO" id="GO:0004197">
    <property type="term" value="F:cysteine-type endopeptidase activity"/>
    <property type="evidence" value="ECO:0007669"/>
    <property type="project" value="InterPro"/>
</dbReference>
<dbReference type="RefSeq" id="WP_115834871.1">
    <property type="nucleotide sequence ID" value="NZ_CP025086.1"/>
</dbReference>
<dbReference type="AlphaFoldDB" id="A0A3D9Z1K3"/>
<dbReference type="SUPFAM" id="SSF81901">
    <property type="entry name" value="HCP-like"/>
    <property type="match status" value="2"/>
</dbReference>
<reference evidence="3 4" key="1">
    <citation type="submission" date="2018-08" db="EMBL/GenBank/DDBJ databases">
        <title>Genomic Encyclopedia of Type Strains, Phase IV (KMG-IV): sequencing the most valuable type-strain genomes for metagenomic binning, comparative biology and taxonomic classification.</title>
        <authorList>
            <person name="Goeker M."/>
        </authorList>
    </citation>
    <scope>NUCLEOTIDE SEQUENCE [LARGE SCALE GENOMIC DNA]</scope>
    <source>
        <strain evidence="3 4">BW863</strain>
    </source>
</reference>
<dbReference type="InterPro" id="IPR021277">
    <property type="entry name" value="DUF2610"/>
</dbReference>
<keyword evidence="1" id="KW-0732">Signal</keyword>
<dbReference type="InterPro" id="IPR011990">
    <property type="entry name" value="TPR-like_helical_dom_sf"/>
</dbReference>
<feature type="domain" description="Peptidase C14 caspase" evidence="2">
    <location>
        <begin position="32"/>
        <end position="296"/>
    </location>
</feature>